<protein>
    <submittedName>
        <fullName evidence="1">11400_t:CDS:1</fullName>
    </submittedName>
</protein>
<evidence type="ECO:0000313" key="1">
    <source>
        <dbReference type="EMBL" id="CAG8581090.1"/>
    </source>
</evidence>
<accession>A0A9N9BX86</accession>
<sequence length="182" mass="20835">MPYFFEDITNYVIQNLISDCTLGLKSHNSNIALLQPISSEGFCLPLVPVNPKGFHLPLVVVDEIASYRSDLRLSEKSDMAYVKQLKELISDKNFNAVKFYKNLNFPFARKKEVEKVLHESLKIITSENNVKVQKLLANFDKLINANSVRICDAEYNSDSSEESYSSLSIRLHQDHLQIFFLS</sequence>
<dbReference type="AlphaFoldDB" id="A0A9N9BX86"/>
<keyword evidence="2" id="KW-1185">Reference proteome</keyword>
<reference evidence="1" key="1">
    <citation type="submission" date="2021-06" db="EMBL/GenBank/DDBJ databases">
        <authorList>
            <person name="Kallberg Y."/>
            <person name="Tangrot J."/>
            <person name="Rosling A."/>
        </authorList>
    </citation>
    <scope>NUCLEOTIDE SEQUENCE</scope>
    <source>
        <strain evidence="1">87-6 pot B 2015</strain>
    </source>
</reference>
<name>A0A9N9BX86_FUNMO</name>
<comment type="caution">
    <text evidence="1">The sequence shown here is derived from an EMBL/GenBank/DDBJ whole genome shotgun (WGS) entry which is preliminary data.</text>
</comment>
<evidence type="ECO:0000313" key="2">
    <source>
        <dbReference type="Proteomes" id="UP000789375"/>
    </source>
</evidence>
<gene>
    <name evidence="1" type="ORF">FMOSSE_LOCUS7951</name>
</gene>
<proteinExistence type="predicted"/>
<dbReference type="EMBL" id="CAJVPP010001970">
    <property type="protein sequence ID" value="CAG8581090.1"/>
    <property type="molecule type" value="Genomic_DNA"/>
</dbReference>
<dbReference type="Proteomes" id="UP000789375">
    <property type="component" value="Unassembled WGS sequence"/>
</dbReference>
<organism evidence="1 2">
    <name type="scientific">Funneliformis mosseae</name>
    <name type="common">Endomycorrhizal fungus</name>
    <name type="synonym">Glomus mosseae</name>
    <dbReference type="NCBI Taxonomy" id="27381"/>
    <lineage>
        <taxon>Eukaryota</taxon>
        <taxon>Fungi</taxon>
        <taxon>Fungi incertae sedis</taxon>
        <taxon>Mucoromycota</taxon>
        <taxon>Glomeromycotina</taxon>
        <taxon>Glomeromycetes</taxon>
        <taxon>Glomerales</taxon>
        <taxon>Glomeraceae</taxon>
        <taxon>Funneliformis</taxon>
    </lineage>
</organism>